<feature type="binding site" evidence="5">
    <location>
        <position position="139"/>
    </location>
    <ligand>
        <name>substrate</name>
    </ligand>
</feature>
<dbReference type="InterPro" id="IPR005000">
    <property type="entry name" value="Aldolase/citrate-lyase_domain"/>
</dbReference>
<dbReference type="GO" id="GO:0000287">
    <property type="term" value="F:magnesium ion binding"/>
    <property type="evidence" value="ECO:0007669"/>
    <property type="project" value="TreeGrafter"/>
</dbReference>
<keyword evidence="3 6" id="KW-0479">Metal-binding</keyword>
<dbReference type="GO" id="GO:0006107">
    <property type="term" value="P:oxaloacetate metabolic process"/>
    <property type="evidence" value="ECO:0007669"/>
    <property type="project" value="TreeGrafter"/>
</dbReference>
<feature type="binding site" evidence="5">
    <location>
        <position position="75"/>
    </location>
    <ligand>
        <name>substrate</name>
    </ligand>
</feature>
<reference evidence="8 9" key="1">
    <citation type="submission" date="2019-06" db="EMBL/GenBank/DDBJ databases">
        <title>New taxonomy in bacterial strain CC-CFT640, isolated from vineyard.</title>
        <authorList>
            <person name="Lin S.-Y."/>
            <person name="Tsai C.-F."/>
            <person name="Young C.-C."/>
        </authorList>
    </citation>
    <scope>NUCLEOTIDE SEQUENCE [LARGE SCALE GENOMIC DNA]</scope>
    <source>
        <strain evidence="8 9">CC-CFT640</strain>
    </source>
</reference>
<dbReference type="InterPro" id="IPR011206">
    <property type="entry name" value="Citrate_lyase_beta/mcl1/mcl2"/>
</dbReference>
<dbReference type="InterPro" id="IPR015813">
    <property type="entry name" value="Pyrv/PenolPyrv_kinase-like_dom"/>
</dbReference>
<evidence type="ECO:0000313" key="9">
    <source>
        <dbReference type="Proteomes" id="UP000321638"/>
    </source>
</evidence>
<evidence type="ECO:0000256" key="3">
    <source>
        <dbReference type="ARBA" id="ARBA00022723"/>
    </source>
</evidence>
<proteinExistence type="inferred from homology"/>
<dbReference type="Gene3D" id="3.20.20.60">
    <property type="entry name" value="Phosphoenolpyruvate-binding domains"/>
    <property type="match status" value="1"/>
</dbReference>
<evidence type="ECO:0000256" key="1">
    <source>
        <dbReference type="ARBA" id="ARBA00001946"/>
    </source>
</evidence>
<dbReference type="PIRSF" id="PIRSF015582">
    <property type="entry name" value="Cit_lyase_B"/>
    <property type="match status" value="1"/>
</dbReference>
<keyword evidence="9" id="KW-1185">Reference proteome</keyword>
<feature type="binding site" evidence="6">
    <location>
        <position position="166"/>
    </location>
    <ligand>
        <name>Mg(2+)</name>
        <dbReference type="ChEBI" id="CHEBI:18420"/>
    </ligand>
</feature>
<keyword evidence="4 6" id="KW-0460">Magnesium</keyword>
<dbReference type="RefSeq" id="WP_147850156.1">
    <property type="nucleotide sequence ID" value="NZ_VDUZ01000036.1"/>
</dbReference>
<dbReference type="PANTHER" id="PTHR32308:SF10">
    <property type="entry name" value="CITRATE LYASE SUBUNIT BETA"/>
    <property type="match status" value="1"/>
</dbReference>
<dbReference type="PANTHER" id="PTHR32308">
    <property type="entry name" value="LYASE BETA SUBUNIT, PUTATIVE (AFU_ORTHOLOGUE AFUA_4G13030)-RELATED"/>
    <property type="match status" value="1"/>
</dbReference>
<dbReference type="AlphaFoldDB" id="A0A5C8PEB3"/>
<evidence type="ECO:0000313" key="8">
    <source>
        <dbReference type="EMBL" id="TXL72129.1"/>
    </source>
</evidence>
<accession>A0A5C8PEB3</accession>
<protein>
    <submittedName>
        <fullName evidence="8">CoA ester lyase</fullName>
    </submittedName>
</protein>
<evidence type="ECO:0000259" key="7">
    <source>
        <dbReference type="Pfam" id="PF03328"/>
    </source>
</evidence>
<feature type="domain" description="HpcH/HpaI aldolase/citrate lyase" evidence="7">
    <location>
        <begin position="16"/>
        <end position="257"/>
    </location>
</feature>
<dbReference type="GO" id="GO:0016829">
    <property type="term" value="F:lyase activity"/>
    <property type="evidence" value="ECO:0007669"/>
    <property type="project" value="UniProtKB-KW"/>
</dbReference>
<comment type="caution">
    <text evidence="8">The sequence shown here is derived from an EMBL/GenBank/DDBJ whole genome shotgun (WGS) entry which is preliminary data.</text>
</comment>
<comment type="similarity">
    <text evidence="2">Belongs to the HpcH/HpaI aldolase family.</text>
</comment>
<evidence type="ECO:0000256" key="5">
    <source>
        <dbReference type="PIRSR" id="PIRSR015582-1"/>
    </source>
</evidence>
<dbReference type="OrthoDB" id="9800547at2"/>
<name>A0A5C8PEB3_9HYPH</name>
<keyword evidence="8" id="KW-0456">Lyase</keyword>
<feature type="binding site" evidence="6">
    <location>
        <position position="139"/>
    </location>
    <ligand>
        <name>Mg(2+)</name>
        <dbReference type="ChEBI" id="CHEBI:18420"/>
    </ligand>
</feature>
<gene>
    <name evidence="8" type="ORF">FHP25_27295</name>
</gene>
<dbReference type="Pfam" id="PF03328">
    <property type="entry name" value="HpcH_HpaI"/>
    <property type="match status" value="1"/>
</dbReference>
<sequence>MTDQHPPRPARIQRSELAVPATSERFFEKARQSAADVIFLDLEDAVAPAEKTRARQVVVEALNDIDWGRKTMVVRVNGLDTEWGYRDVVEVAERCPRLDMVLLPKVQGARDVEFVDTLLAGIEAATRRATPIGLEALIETAMGLANIRAIAGAVARLEALIFGVGDFIVSMETPDLIVGAFNADYAVLTDPDDAGSRRRAFNDQWHYALARVASTCRAFGLRPIDGPYTNYADPDGYRASALRSRALGFEGKWAIHPAQIPITNEVFTPSSDRIAWARRAIEAMRKATSEGHGATGVNGELFDMAHIKLAENILRRADAIAELEGRATA</sequence>
<dbReference type="Proteomes" id="UP000321638">
    <property type="component" value="Unassembled WGS sequence"/>
</dbReference>
<comment type="cofactor">
    <cofactor evidence="1">
        <name>Mg(2+)</name>
        <dbReference type="ChEBI" id="CHEBI:18420"/>
    </cofactor>
</comment>
<evidence type="ECO:0000256" key="2">
    <source>
        <dbReference type="ARBA" id="ARBA00005568"/>
    </source>
</evidence>
<dbReference type="SUPFAM" id="SSF51621">
    <property type="entry name" value="Phosphoenolpyruvate/pyruvate domain"/>
    <property type="match status" value="1"/>
</dbReference>
<dbReference type="InterPro" id="IPR040442">
    <property type="entry name" value="Pyrv_kinase-like_dom_sf"/>
</dbReference>
<evidence type="ECO:0000256" key="6">
    <source>
        <dbReference type="PIRSR" id="PIRSR015582-2"/>
    </source>
</evidence>
<organism evidence="8 9">
    <name type="scientific">Vineibacter terrae</name>
    <dbReference type="NCBI Taxonomy" id="2586908"/>
    <lineage>
        <taxon>Bacteria</taxon>
        <taxon>Pseudomonadati</taxon>
        <taxon>Pseudomonadota</taxon>
        <taxon>Alphaproteobacteria</taxon>
        <taxon>Hyphomicrobiales</taxon>
        <taxon>Vineibacter</taxon>
    </lineage>
</organism>
<evidence type="ECO:0000256" key="4">
    <source>
        <dbReference type="ARBA" id="ARBA00022842"/>
    </source>
</evidence>
<dbReference type="EMBL" id="VDUZ01000036">
    <property type="protein sequence ID" value="TXL72129.1"/>
    <property type="molecule type" value="Genomic_DNA"/>
</dbReference>